<feature type="domain" description="DUF4136" evidence="1">
    <location>
        <begin position="55"/>
        <end position="198"/>
    </location>
</feature>
<keyword evidence="3" id="KW-1185">Reference proteome</keyword>
<gene>
    <name evidence="2" type="ORF">ACG33_14030</name>
</gene>
<protein>
    <recommendedName>
        <fullName evidence="1">DUF4136 domain-containing protein</fullName>
    </recommendedName>
</protein>
<reference evidence="2 3" key="1">
    <citation type="submission" date="2015-06" db="EMBL/GenBank/DDBJ databases">
        <title>A Comprehensive Approach to Explore the Metabolic and Phylogenetic Diversity of Bacterial Steroid Degradation in the Environment: Testosterone as an Example.</title>
        <authorList>
            <person name="Yang F.-C."/>
            <person name="Chen Y.-L."/>
            <person name="Yu C.-P."/>
            <person name="Tang S.-L."/>
            <person name="Wang P.-H."/>
            <person name="Ismail W."/>
            <person name="Wang C.-H."/>
            <person name="Yang C.-Y."/>
            <person name="Chiang Y.-R."/>
        </authorList>
    </citation>
    <scope>NUCLEOTIDE SEQUENCE [LARGE SCALE GENOMIC DNA]</scope>
    <source>
        <strain evidence="2 3">DSM 18526</strain>
    </source>
</reference>
<accession>A0A127FEA9</accession>
<dbReference type="Pfam" id="PF13590">
    <property type="entry name" value="DUF4136"/>
    <property type="match status" value="1"/>
</dbReference>
<dbReference type="OrthoDB" id="5432251at2"/>
<dbReference type="RefSeq" id="WP_066922106.1">
    <property type="nucleotide sequence ID" value="NZ_CP011971.1"/>
</dbReference>
<name>A0A127FEA9_STEDE</name>
<evidence type="ECO:0000313" key="2">
    <source>
        <dbReference type="EMBL" id="AMN48195.1"/>
    </source>
</evidence>
<dbReference type="InterPro" id="IPR025411">
    <property type="entry name" value="DUF4136"/>
</dbReference>
<dbReference type="EMBL" id="CP011971">
    <property type="protein sequence ID" value="AMN48195.1"/>
    <property type="molecule type" value="Genomic_DNA"/>
</dbReference>
<evidence type="ECO:0000313" key="3">
    <source>
        <dbReference type="Proteomes" id="UP000070250"/>
    </source>
</evidence>
<dbReference type="AlphaFoldDB" id="A0A127FEA9"/>
<sequence length="198" mass="21281">MNISDDGSSGYCRTRRDALRRFPVAGRMLQALAAAIPALALAACAASTSKVRVQQADTDLTACRTFDWLAVRDVAASLNEQRIRAAAMRRLQDKGYELSPDRPDCRITYVLLFRESAAAKPRVAVGAGGGSRGMVGGIGVSVPISRKERQSATFMLDVIDVASNAQVWSGSLDTSFASRELTQEEADTVVERILAAFP</sequence>
<organism evidence="2 3">
    <name type="scientific">Steroidobacter denitrificans</name>
    <dbReference type="NCBI Taxonomy" id="465721"/>
    <lineage>
        <taxon>Bacteria</taxon>
        <taxon>Pseudomonadati</taxon>
        <taxon>Pseudomonadota</taxon>
        <taxon>Gammaproteobacteria</taxon>
        <taxon>Steroidobacterales</taxon>
        <taxon>Steroidobacteraceae</taxon>
        <taxon>Steroidobacter</taxon>
    </lineage>
</organism>
<dbReference type="KEGG" id="sdf:ACG33_14030"/>
<dbReference type="Proteomes" id="UP000070250">
    <property type="component" value="Chromosome"/>
</dbReference>
<dbReference type="STRING" id="465721.ACG33_14030"/>
<evidence type="ECO:0000259" key="1">
    <source>
        <dbReference type="Pfam" id="PF13590"/>
    </source>
</evidence>
<dbReference type="Gene3D" id="3.30.160.670">
    <property type="match status" value="1"/>
</dbReference>
<proteinExistence type="predicted"/>